<dbReference type="Proteomes" id="UP001159405">
    <property type="component" value="Unassembled WGS sequence"/>
</dbReference>
<evidence type="ECO:0000256" key="7">
    <source>
        <dbReference type="ARBA" id="ARBA00023170"/>
    </source>
</evidence>
<evidence type="ECO:0000256" key="4">
    <source>
        <dbReference type="ARBA" id="ARBA00022989"/>
    </source>
</evidence>
<dbReference type="PRINTS" id="PR00237">
    <property type="entry name" value="GPCRRHODOPSN"/>
</dbReference>
<feature type="domain" description="G-protein coupled receptors family 1 profile" evidence="11">
    <location>
        <begin position="314"/>
        <end position="460"/>
    </location>
</feature>
<evidence type="ECO:0000256" key="3">
    <source>
        <dbReference type="ARBA" id="ARBA00022692"/>
    </source>
</evidence>
<keyword evidence="13" id="KW-1185">Reference proteome</keyword>
<feature type="transmembrane region" description="Helical" evidence="10">
    <location>
        <begin position="218"/>
        <end position="240"/>
    </location>
</feature>
<evidence type="ECO:0000313" key="12">
    <source>
        <dbReference type="EMBL" id="CAH3114128.1"/>
    </source>
</evidence>
<dbReference type="EMBL" id="CALNXK010000027">
    <property type="protein sequence ID" value="CAH3114128.1"/>
    <property type="molecule type" value="Genomic_DNA"/>
</dbReference>
<dbReference type="PANTHER" id="PTHR24249:SF372">
    <property type="entry name" value="G-PROTEIN COUPLED RECEPTORS FAMILY 1 PROFILE DOMAIN-CONTAINING PROTEIN"/>
    <property type="match status" value="1"/>
</dbReference>
<keyword evidence="4 10" id="KW-1133">Transmembrane helix</keyword>
<feature type="transmembrane region" description="Helical" evidence="10">
    <location>
        <begin position="12"/>
        <end position="30"/>
    </location>
</feature>
<evidence type="ECO:0000256" key="5">
    <source>
        <dbReference type="ARBA" id="ARBA00023040"/>
    </source>
</evidence>
<keyword evidence="2" id="KW-1003">Cell membrane</keyword>
<sequence>MEGWLDVSGWLLSVLAVLGNGFIIAFIAAIPRLHFPPNWFVFSLAVADLGVGMVAFPGGYVCVSYKRICNQSIYMAAYWFLVHSSVANLCILTWDRYTAILHPLRYNTSIILRRPGRIILLAWLIPLLISLYLVLGMFAANSDTVLKVLRLTGVSGFDILCSTLFVYAVVRILAVIRAQSLQNSAMESLRKQLQTSLKRASLKTAASRRPGRRKHSSAPFIIAIVVFFLACHLVKNYLILKIMFVSDVSDNAALVVTVLLVANSAANPLVYAFLKRDIKRELKRLIYCTMRRGNTMQLDAVLYWFLVHSSVANLITWDRYAAILHPLRYNTSITLRHPGRIILLAWLIPLLISLYLVLGMFAATSDTGLKVLRLTGVSGFDILCSTLSVYAVVRILAVIRAQSLQNYAMESLRKQLQNSPKQALLKTAASRRPGRRKHSSAPFIIALVVFFLACSVVKTI</sequence>
<dbReference type="InterPro" id="IPR017452">
    <property type="entry name" value="GPCR_Rhodpsn_7TM"/>
</dbReference>
<feature type="transmembrane region" description="Helical" evidence="10">
    <location>
        <begin position="37"/>
        <end position="56"/>
    </location>
</feature>
<comment type="caution">
    <text evidence="12">The sequence shown here is derived from an EMBL/GenBank/DDBJ whole genome shotgun (WGS) entry which is preliminary data.</text>
</comment>
<gene>
    <name evidence="12" type="ORF">PLOB_00022880</name>
</gene>
<feature type="transmembrane region" description="Helical" evidence="10">
    <location>
        <begin position="118"/>
        <end position="140"/>
    </location>
</feature>
<organism evidence="12 13">
    <name type="scientific">Porites lobata</name>
    <dbReference type="NCBI Taxonomy" id="104759"/>
    <lineage>
        <taxon>Eukaryota</taxon>
        <taxon>Metazoa</taxon>
        <taxon>Cnidaria</taxon>
        <taxon>Anthozoa</taxon>
        <taxon>Hexacorallia</taxon>
        <taxon>Scleractinia</taxon>
        <taxon>Fungiina</taxon>
        <taxon>Poritidae</taxon>
        <taxon>Porites</taxon>
    </lineage>
</organism>
<dbReference type="CDD" id="cd00637">
    <property type="entry name" value="7tm_classA_rhodopsin-like"/>
    <property type="match status" value="1"/>
</dbReference>
<feature type="transmembrane region" description="Helical" evidence="10">
    <location>
        <begin position="376"/>
        <end position="399"/>
    </location>
</feature>
<keyword evidence="8 9" id="KW-0807">Transducer</keyword>
<evidence type="ECO:0000259" key="11">
    <source>
        <dbReference type="PROSITE" id="PS50262"/>
    </source>
</evidence>
<feature type="transmembrane region" description="Helical" evidence="10">
    <location>
        <begin position="440"/>
        <end position="458"/>
    </location>
</feature>
<evidence type="ECO:0000256" key="1">
    <source>
        <dbReference type="ARBA" id="ARBA00004651"/>
    </source>
</evidence>
<comment type="similarity">
    <text evidence="9">Belongs to the G-protein coupled receptor 1 family.</text>
</comment>
<evidence type="ECO:0000256" key="6">
    <source>
        <dbReference type="ARBA" id="ARBA00023136"/>
    </source>
</evidence>
<protein>
    <recommendedName>
        <fullName evidence="11">G-protein coupled receptors family 1 profile domain-containing protein</fullName>
    </recommendedName>
</protein>
<keyword evidence="5 9" id="KW-0297">G-protein coupled receptor</keyword>
<comment type="subcellular location">
    <subcellularLocation>
        <location evidence="1">Cell membrane</location>
        <topology evidence="1">Multi-pass membrane protein</topology>
    </subcellularLocation>
</comment>
<evidence type="ECO:0000256" key="8">
    <source>
        <dbReference type="ARBA" id="ARBA00023224"/>
    </source>
</evidence>
<feature type="transmembrane region" description="Helical" evidence="10">
    <location>
        <begin position="252"/>
        <end position="274"/>
    </location>
</feature>
<feature type="domain" description="G-protein coupled receptors family 1 profile" evidence="11">
    <location>
        <begin position="19"/>
        <end position="271"/>
    </location>
</feature>
<dbReference type="Pfam" id="PF00001">
    <property type="entry name" value="7tm_1"/>
    <property type="match status" value="2"/>
</dbReference>
<dbReference type="InterPro" id="IPR000276">
    <property type="entry name" value="GPCR_Rhodpsn"/>
</dbReference>
<evidence type="ECO:0000256" key="2">
    <source>
        <dbReference type="ARBA" id="ARBA00022475"/>
    </source>
</evidence>
<dbReference type="PROSITE" id="PS50262">
    <property type="entry name" value="G_PROTEIN_RECEP_F1_2"/>
    <property type="match status" value="2"/>
</dbReference>
<dbReference type="SUPFAM" id="SSF81321">
    <property type="entry name" value="Family A G protein-coupled receptor-like"/>
    <property type="match status" value="2"/>
</dbReference>
<dbReference type="Gene3D" id="1.20.1070.10">
    <property type="entry name" value="Rhodopsin 7-helix transmembrane proteins"/>
    <property type="match status" value="2"/>
</dbReference>
<keyword evidence="3 9" id="KW-0812">Transmembrane</keyword>
<keyword evidence="7 9" id="KW-0675">Receptor</keyword>
<dbReference type="PROSITE" id="PS00237">
    <property type="entry name" value="G_PROTEIN_RECEP_F1_1"/>
    <property type="match status" value="1"/>
</dbReference>
<evidence type="ECO:0000256" key="10">
    <source>
        <dbReference type="SAM" id="Phobius"/>
    </source>
</evidence>
<evidence type="ECO:0000256" key="9">
    <source>
        <dbReference type="RuleBase" id="RU000688"/>
    </source>
</evidence>
<proteinExistence type="inferred from homology"/>
<dbReference type="PANTHER" id="PTHR24249">
    <property type="entry name" value="HISTAMINE RECEPTOR-RELATED G-PROTEIN COUPLED RECEPTOR"/>
    <property type="match status" value="1"/>
</dbReference>
<dbReference type="InterPro" id="IPR050569">
    <property type="entry name" value="TAAR"/>
</dbReference>
<feature type="transmembrane region" description="Helical" evidence="10">
    <location>
        <begin position="152"/>
        <end position="176"/>
    </location>
</feature>
<accession>A0ABN8NLJ3</accession>
<name>A0ABN8NLJ3_9CNID</name>
<feature type="transmembrane region" description="Helical" evidence="10">
    <location>
        <begin position="341"/>
        <end position="364"/>
    </location>
</feature>
<reference evidence="12 13" key="1">
    <citation type="submission" date="2022-05" db="EMBL/GenBank/DDBJ databases">
        <authorList>
            <consortium name="Genoscope - CEA"/>
            <person name="William W."/>
        </authorList>
    </citation>
    <scope>NUCLEOTIDE SEQUENCE [LARGE SCALE GENOMIC DNA]</scope>
</reference>
<evidence type="ECO:0000313" key="13">
    <source>
        <dbReference type="Proteomes" id="UP001159405"/>
    </source>
</evidence>
<keyword evidence="6 10" id="KW-0472">Membrane</keyword>